<sequence>MSSSSNEITIQSLFIGISVCLVILYLMITYTSNSHHKQHPHLCQCSQCSQQHPHLCQCSQCSQRSQHPNYQYSKYSIHYDQDINEGFPIGTLPTNSCKSKDFPNVAATMPAATDTTVLPTADAATVAAYKTALAAYNTAYTSYNNLSSCAPLCPGGTVDNGNCICATGTPYVNTDGKIYCVPVDLSSVPNTMFDSANSKFLCKTGYSQSQIASGDATCYNDSNTSTLAGYITALNNATAAISSAKTSIVSAYGKSGLFYIAGQAAAPTGLTQISVSQKVASTALCVSGAPATATVFVYNPQSQQCTYYSGTLSLGSLAVGTNTVGSTTL</sequence>
<protein>
    <submittedName>
        <fullName evidence="2">Uncharacterized protein</fullName>
    </submittedName>
</protein>
<keyword evidence="1" id="KW-0472">Membrane</keyword>
<evidence type="ECO:0000313" key="2">
    <source>
        <dbReference type="EMBL" id="QHU15892.1"/>
    </source>
</evidence>
<dbReference type="EMBL" id="MN740869">
    <property type="protein sequence ID" value="QHU15892.1"/>
    <property type="molecule type" value="Genomic_DNA"/>
</dbReference>
<accession>A0A6C0KD00</accession>
<dbReference type="AlphaFoldDB" id="A0A6C0KD00"/>
<name>A0A6C0KD00_9ZZZZ</name>
<reference evidence="2" key="1">
    <citation type="journal article" date="2020" name="Nature">
        <title>Giant virus diversity and host interactions through global metagenomics.</title>
        <authorList>
            <person name="Schulz F."/>
            <person name="Roux S."/>
            <person name="Paez-Espino D."/>
            <person name="Jungbluth S."/>
            <person name="Walsh D.A."/>
            <person name="Denef V.J."/>
            <person name="McMahon K.D."/>
            <person name="Konstantinidis K.T."/>
            <person name="Eloe-Fadrosh E.A."/>
            <person name="Kyrpides N.C."/>
            <person name="Woyke T."/>
        </authorList>
    </citation>
    <scope>NUCLEOTIDE SEQUENCE</scope>
    <source>
        <strain evidence="2">GVMAG-S-3300010158-109</strain>
    </source>
</reference>
<feature type="transmembrane region" description="Helical" evidence="1">
    <location>
        <begin position="12"/>
        <end position="30"/>
    </location>
</feature>
<keyword evidence="1" id="KW-0812">Transmembrane</keyword>
<organism evidence="2">
    <name type="scientific">viral metagenome</name>
    <dbReference type="NCBI Taxonomy" id="1070528"/>
    <lineage>
        <taxon>unclassified sequences</taxon>
        <taxon>metagenomes</taxon>
        <taxon>organismal metagenomes</taxon>
    </lineage>
</organism>
<proteinExistence type="predicted"/>
<keyword evidence="1" id="KW-1133">Transmembrane helix</keyword>
<evidence type="ECO:0000256" key="1">
    <source>
        <dbReference type="SAM" id="Phobius"/>
    </source>
</evidence>